<evidence type="ECO:0000313" key="2">
    <source>
        <dbReference type="EMBL" id="MFH5245816.1"/>
    </source>
</evidence>
<dbReference type="InterPro" id="IPR027417">
    <property type="entry name" value="P-loop_NTPase"/>
</dbReference>
<evidence type="ECO:0000313" key="4">
    <source>
        <dbReference type="Proteomes" id="UP001609219"/>
    </source>
</evidence>
<dbReference type="SUPFAM" id="SSF52540">
    <property type="entry name" value="P-loop containing nucleoside triphosphate hydrolases"/>
    <property type="match status" value="1"/>
</dbReference>
<reference evidence="3 4" key="1">
    <citation type="submission" date="2024-10" db="EMBL/GenBank/DDBJ databases">
        <authorList>
            <person name="Riesco R."/>
        </authorList>
    </citation>
    <scope>NUCLEOTIDE SEQUENCE [LARGE SCALE GENOMIC DNA]</scope>
    <source>
        <strain evidence="2 3">NCIMB 15448</strain>
        <strain evidence="1 4">NCIMB 15450</strain>
    </source>
</reference>
<comment type="caution">
    <text evidence="1">The sequence shown here is derived from an EMBL/GenBank/DDBJ whole genome shotgun (WGS) entry which is preliminary data.</text>
</comment>
<proteinExistence type="predicted"/>
<dbReference type="Proteomes" id="UP001609176">
    <property type="component" value="Unassembled WGS sequence"/>
</dbReference>
<dbReference type="RefSeq" id="WP_395126557.1">
    <property type="nucleotide sequence ID" value="NZ_JBIMSN010000054.1"/>
</dbReference>
<evidence type="ECO:0000313" key="3">
    <source>
        <dbReference type="Proteomes" id="UP001609176"/>
    </source>
</evidence>
<dbReference type="EMBL" id="JBIMSP010000100">
    <property type="protein sequence ID" value="MFH5245816.1"/>
    <property type="molecule type" value="Genomic_DNA"/>
</dbReference>
<name>A0ABW7K2Y9_9NOCA</name>
<dbReference type="Gene3D" id="3.40.50.300">
    <property type="entry name" value="P-loop containing nucleotide triphosphate hydrolases"/>
    <property type="match status" value="1"/>
</dbReference>
<evidence type="ECO:0008006" key="5">
    <source>
        <dbReference type="Google" id="ProtNLM"/>
    </source>
</evidence>
<protein>
    <recommendedName>
        <fullName evidence="5">NB-ARC domain-containing protein</fullName>
    </recommendedName>
</protein>
<accession>A0ABW7K2Y9</accession>
<sequence length="913" mass="99646">MTAGGGTIAAYGLRYQYMITIERFLRHMRANLSLLPRTDLLVEPVVLQAGDESDDIVDFGLVVDDIHSHHYQVKSSLAPAENPLTPAPAREVLNRLHANPATHSALYTNKPLSPMLANSVAVDTGSALPDGVLMYRWPPDDSEVDASAYPAIYVDSRSEHEIRQSICALIREFRKDRQLSQGDLTCNSLVSVLLESIFSAAASNAPQRITALEFIELLAMPDVRIAQVVGGFDWGRVVANIPHYASTAPRIGYLDQLHGIRPGDTSMTPPRVVLVGHTGAGKSVIAADYCHVDAASFAFICWFDCRDLDYIESQAMDLFVQLTNDKIRPDGDVALAFAGALSGHPGPWLLVLDGVIERPEIERYLPTRGHGTILITSTNALGWWPDATVIEVGEFTLAEGISCFRAYSGISGEASDEVVGDVVNILGRVPLAVSMAGIYFANAEGDITELSDQYFSDLAALDDTLSIPQGFNQTAFKAIRHAVAKLGKRDPASHGTSARAVLEVGCLLAPEQIPLNLVLPATTEEVSIDVAHPPPPVEVEPAWRRGVVAVLRTQSIASRRLRPDVPRSPTNDTINIHPLIHQILQTSRLKTVPLGVLQQDATVFMHFLRGWLGSLRAMGDFLGTDQIRMHAEAVLAVVGEHEPLSSPSPQRRRVYLYTKALLLLELSTCHASRRRYEQSLQLAVAAGRTLDFVSDEPAARALTVPLLTNMIHDLSFLQAPVQVLEVPAGMAVGGITALVSDPRESYQDIGYTFAGDLRLWLTRTSECRSAQSLHPYVQTLQEIMDSDPRAAARPAATNTKINELYEAGNFHELGELVISLLGNADPSERIGLSALQSVADLHTGNFDRAIENTQQIIDLELPAGYLQHEVVEALSKIRREIYHLRVSPDVAIDPRLVTVLAAIEVRLEELADS</sequence>
<organism evidence="1 4">
    <name type="scientific">Antrihabitans spumae</name>
    <dbReference type="NCBI Taxonomy" id="3373370"/>
    <lineage>
        <taxon>Bacteria</taxon>
        <taxon>Bacillati</taxon>
        <taxon>Actinomycetota</taxon>
        <taxon>Actinomycetes</taxon>
        <taxon>Mycobacteriales</taxon>
        <taxon>Nocardiaceae</taxon>
        <taxon>Antrihabitans</taxon>
    </lineage>
</organism>
<dbReference type="Proteomes" id="UP001609219">
    <property type="component" value="Unassembled WGS sequence"/>
</dbReference>
<dbReference type="EMBL" id="JBIMSN010000054">
    <property type="protein sequence ID" value="MFH5229408.1"/>
    <property type="molecule type" value="Genomic_DNA"/>
</dbReference>
<gene>
    <name evidence="2" type="ORF">ACHIPV_28695</name>
    <name evidence="1" type="ORF">ACHIRB_12630</name>
</gene>
<keyword evidence="4" id="KW-1185">Reference proteome</keyword>
<evidence type="ECO:0000313" key="1">
    <source>
        <dbReference type="EMBL" id="MFH5229408.1"/>
    </source>
</evidence>